<keyword evidence="4" id="KW-0378">Hydrolase</keyword>
<evidence type="ECO:0000256" key="4">
    <source>
        <dbReference type="ARBA" id="ARBA00022801"/>
    </source>
</evidence>
<keyword evidence="7" id="KW-0472">Membrane</keyword>
<feature type="transmembrane region" description="Helical" evidence="7">
    <location>
        <begin position="472"/>
        <end position="495"/>
    </location>
</feature>
<evidence type="ECO:0000256" key="7">
    <source>
        <dbReference type="SAM" id="Phobius"/>
    </source>
</evidence>
<evidence type="ECO:0000256" key="3">
    <source>
        <dbReference type="ARBA" id="ARBA00022525"/>
    </source>
</evidence>
<dbReference type="WBParaSite" id="TASK_0000111901-mRNA-1">
    <property type="protein sequence ID" value="TASK_0000111901-mRNA-1"/>
    <property type="gene ID" value="TASK_0000111901"/>
</dbReference>
<dbReference type="InterPro" id="IPR029052">
    <property type="entry name" value="Metallo-depent_PP-like"/>
</dbReference>
<keyword evidence="5" id="KW-0325">Glycoprotein</keyword>
<dbReference type="InterPro" id="IPR004843">
    <property type="entry name" value="Calcineurin-like_PHP"/>
</dbReference>
<dbReference type="STRING" id="60517.A0A0R3VUU4"/>
<gene>
    <name evidence="10" type="ORF">TASK_LOCUS1120</name>
</gene>
<reference evidence="10 11" key="2">
    <citation type="submission" date="2018-11" db="EMBL/GenBank/DDBJ databases">
        <authorList>
            <consortium name="Pathogen Informatics"/>
        </authorList>
    </citation>
    <scope>NUCLEOTIDE SEQUENCE [LARGE SCALE GENOMIC DNA]</scope>
</reference>
<sequence>MMLITFTRAPPGEEITLAKELNGRLFWHLTDVHVDLDYEKHACRGPLGDQKCDSPLSLWLSALNATRQVLHTAPDFVVFSGDSVTHGNIARDEFERTMEKVASALRVVFPSGNSNAQQRNSIPVIVTVGNHDVYPDNEMSVKANDADRRRWCTRLGSSPRLWGDWVANASGADVARFNDGCFYSVRLHIGEAGQTLRIVSLNGLLYSLRNRQSNSSNPDPLGQFQWLTTQLQSARSESQKVIVVMHFPLGAPENSPVDYRHLHDVYNQRLLNIFTEFADVVAFGLFGHQHTDSFRFISSTPKEGTKSNPLISLFNTPSISPMNLTNLGAFNPRVRVFNYSITSTSLHLNDFHQFRINLSKTTPSTKVPWSLEYSATRAYNISDLSAGSLASLLTRLEVNHTLWCAYWNHELGGPDHSSGPCPKLHSSRHCRHICTMRHLHYTALDACLHDCDDASSLASARTSTDQVDSWNALPVVALVIVAFLAILFGVVLLANREMCRRSGRRGDRRGRRRRERGGGYLITYHQTALNASISGARRSAGEVELEEEKALNADIEDGAYDADASGEEEEVRKVNDVAKLSTSGRSGEGGGETYFSVHSSLERLCPSQPDHLDVSVEGDRPGAGSGRIWEDGVVFRLLPTSHTLMRNKCEVHCYFIFDEREEVGEACNFVSEPGSCVNVWPASPGPHCSI</sequence>
<comment type="similarity">
    <text evidence="2">Belongs to the acid sphingomyelinase family.</text>
</comment>
<reference evidence="12" key="1">
    <citation type="submission" date="2017-02" db="UniProtKB">
        <authorList>
            <consortium name="WormBaseParasite"/>
        </authorList>
    </citation>
    <scope>IDENTIFICATION</scope>
</reference>
<dbReference type="OrthoDB" id="348678at2759"/>
<dbReference type="Proteomes" id="UP000282613">
    <property type="component" value="Unassembled WGS sequence"/>
</dbReference>
<dbReference type="GO" id="GO:0005576">
    <property type="term" value="C:extracellular region"/>
    <property type="evidence" value="ECO:0007669"/>
    <property type="project" value="UniProtKB-SubCell"/>
</dbReference>
<dbReference type="Pfam" id="PF19272">
    <property type="entry name" value="ASMase_C"/>
    <property type="match status" value="1"/>
</dbReference>
<evidence type="ECO:0000256" key="2">
    <source>
        <dbReference type="ARBA" id="ARBA00008234"/>
    </source>
</evidence>
<dbReference type="Pfam" id="PF00149">
    <property type="entry name" value="Metallophos"/>
    <property type="match status" value="1"/>
</dbReference>
<evidence type="ECO:0000256" key="1">
    <source>
        <dbReference type="ARBA" id="ARBA00004613"/>
    </source>
</evidence>
<dbReference type="InterPro" id="IPR045473">
    <property type="entry name" value="ASM_C"/>
</dbReference>
<protein>
    <submittedName>
        <fullName evidence="12">Metallophos domain-containing protein</fullName>
    </submittedName>
</protein>
<keyword evidence="7" id="KW-0812">Transmembrane</keyword>
<evidence type="ECO:0000313" key="10">
    <source>
        <dbReference type="EMBL" id="VDK22499.1"/>
    </source>
</evidence>
<dbReference type="Gene3D" id="3.60.21.40">
    <property type="entry name" value="GpdQ, catalytic alpha/beta sandwich domain"/>
    <property type="match status" value="1"/>
</dbReference>
<dbReference type="PANTHER" id="PTHR10340">
    <property type="entry name" value="SPHINGOMYELIN PHOSPHODIESTERASE"/>
    <property type="match status" value="1"/>
</dbReference>
<feature type="compositionally biased region" description="Acidic residues" evidence="6">
    <location>
        <begin position="556"/>
        <end position="569"/>
    </location>
</feature>
<dbReference type="SUPFAM" id="SSF56300">
    <property type="entry name" value="Metallo-dependent phosphatases"/>
    <property type="match status" value="1"/>
</dbReference>
<keyword evidence="3" id="KW-0964">Secreted</keyword>
<evidence type="ECO:0000256" key="5">
    <source>
        <dbReference type="ARBA" id="ARBA00023180"/>
    </source>
</evidence>
<comment type="subcellular location">
    <subcellularLocation>
        <location evidence="1">Secreted</location>
    </subcellularLocation>
</comment>
<evidence type="ECO:0000313" key="11">
    <source>
        <dbReference type="Proteomes" id="UP000282613"/>
    </source>
</evidence>
<feature type="domain" description="Calcineurin-like phosphoesterase" evidence="8">
    <location>
        <begin position="26"/>
        <end position="291"/>
    </location>
</feature>
<evidence type="ECO:0000259" key="9">
    <source>
        <dbReference type="Pfam" id="PF19272"/>
    </source>
</evidence>
<keyword evidence="7" id="KW-1133">Transmembrane helix</keyword>
<dbReference type="AlphaFoldDB" id="A0A0R3VUU4"/>
<evidence type="ECO:0000313" key="12">
    <source>
        <dbReference type="WBParaSite" id="TASK_0000111901-mRNA-1"/>
    </source>
</evidence>
<proteinExistence type="inferred from homology"/>
<dbReference type="Gene3D" id="3.60.21.10">
    <property type="match status" value="1"/>
</dbReference>
<dbReference type="InterPro" id="IPR042283">
    <property type="entry name" value="GpdQ_catalytic"/>
</dbReference>
<dbReference type="PANTHER" id="PTHR10340:SF57">
    <property type="entry name" value="METALLOPHOS DOMAIN-CONTAINING PROTEIN"/>
    <property type="match status" value="1"/>
</dbReference>
<feature type="domain" description="Sphingomyelin phosphodiesterase C-terminal" evidence="9">
    <location>
        <begin position="308"/>
        <end position="449"/>
    </location>
</feature>
<organism evidence="12">
    <name type="scientific">Taenia asiatica</name>
    <name type="common">Asian tapeworm</name>
    <dbReference type="NCBI Taxonomy" id="60517"/>
    <lineage>
        <taxon>Eukaryota</taxon>
        <taxon>Metazoa</taxon>
        <taxon>Spiralia</taxon>
        <taxon>Lophotrochozoa</taxon>
        <taxon>Platyhelminthes</taxon>
        <taxon>Cestoda</taxon>
        <taxon>Eucestoda</taxon>
        <taxon>Cyclophyllidea</taxon>
        <taxon>Taeniidae</taxon>
        <taxon>Taenia</taxon>
    </lineage>
</organism>
<name>A0A0R3VUU4_TAEAS</name>
<feature type="region of interest" description="Disordered" evidence="6">
    <location>
        <begin position="556"/>
        <end position="592"/>
    </location>
</feature>
<dbReference type="GO" id="GO:0016787">
    <property type="term" value="F:hydrolase activity"/>
    <property type="evidence" value="ECO:0007669"/>
    <property type="project" value="UniProtKB-KW"/>
</dbReference>
<accession>A0A0R3VUU4</accession>
<evidence type="ECO:0000256" key="6">
    <source>
        <dbReference type="SAM" id="MobiDB-lite"/>
    </source>
</evidence>
<evidence type="ECO:0000259" key="8">
    <source>
        <dbReference type="Pfam" id="PF00149"/>
    </source>
</evidence>
<keyword evidence="11" id="KW-1185">Reference proteome</keyword>
<dbReference type="EMBL" id="UYRS01000229">
    <property type="protein sequence ID" value="VDK22499.1"/>
    <property type="molecule type" value="Genomic_DNA"/>
</dbReference>